<proteinExistence type="predicted"/>
<comment type="caution">
    <text evidence="6">The sequence shown here is derived from an EMBL/GenBank/DDBJ whole genome shotgun (WGS) entry which is preliminary data.</text>
</comment>
<keyword evidence="3" id="KW-0964">Secreted</keyword>
<dbReference type="GO" id="GO:0005576">
    <property type="term" value="C:extracellular region"/>
    <property type="evidence" value="ECO:0007669"/>
    <property type="project" value="UniProtKB-SubCell"/>
</dbReference>
<evidence type="ECO:0000256" key="1">
    <source>
        <dbReference type="ARBA" id="ARBA00004340"/>
    </source>
</evidence>
<feature type="region of interest" description="Disordered" evidence="4">
    <location>
        <begin position="186"/>
        <end position="205"/>
    </location>
</feature>
<protein>
    <recommendedName>
        <fullName evidence="5">Crinkler effector protein N-terminal domain-containing protein</fullName>
    </recommendedName>
</protein>
<sequence length="205" mass="23138">MSNGLIKNDGHRLKRNMARRNLYCFILGDYVRGVFPATISEVTHVKGSDIPFKDFTVAYLKDLIWELREDILSSSNVDLWKVEIEETDNIIKKLENIKTDIQAEFGGVKLSRMTQSINTIFLDNPPVGIHIIVQLPATTGKRKAEDSDEGNENQAKKGKLTQLEQKDAEKIINLIDNLNTIDTNQPIFRVPPLPGDKRKDGSYGS</sequence>
<evidence type="ECO:0000256" key="4">
    <source>
        <dbReference type="SAM" id="MobiDB-lite"/>
    </source>
</evidence>
<dbReference type="InterPro" id="IPR045379">
    <property type="entry name" value="Crinkler_N"/>
</dbReference>
<evidence type="ECO:0000259" key="5">
    <source>
        <dbReference type="Pfam" id="PF20147"/>
    </source>
</evidence>
<evidence type="ECO:0000313" key="7">
    <source>
        <dbReference type="Proteomes" id="UP000684084"/>
    </source>
</evidence>
<feature type="domain" description="Crinkler effector protein N-terminal" evidence="5">
    <location>
        <begin position="21"/>
        <end position="134"/>
    </location>
</feature>
<dbReference type="Pfam" id="PF20147">
    <property type="entry name" value="Crinkler"/>
    <property type="match status" value="1"/>
</dbReference>
<dbReference type="GO" id="GO:0043657">
    <property type="term" value="C:host cell"/>
    <property type="evidence" value="ECO:0007669"/>
    <property type="project" value="UniProtKB-SubCell"/>
</dbReference>
<dbReference type="Proteomes" id="UP000684084">
    <property type="component" value="Unassembled WGS sequence"/>
</dbReference>
<dbReference type="VEuPathDB" id="FungiDB:RhiirFUN_002123"/>
<evidence type="ECO:0000256" key="3">
    <source>
        <dbReference type="ARBA" id="ARBA00022525"/>
    </source>
</evidence>
<name>A0A915YY82_9GLOM</name>
<gene>
    <name evidence="6" type="ORF">CHRIB12_LOCUS5845</name>
</gene>
<comment type="subcellular location">
    <subcellularLocation>
        <location evidence="1">Host cell</location>
    </subcellularLocation>
    <subcellularLocation>
        <location evidence="2">Secreted</location>
    </subcellularLocation>
</comment>
<feature type="compositionally biased region" description="Basic and acidic residues" evidence="4">
    <location>
        <begin position="195"/>
        <end position="205"/>
    </location>
</feature>
<dbReference type="OrthoDB" id="2442361at2759"/>
<accession>A0A915YY82</accession>
<dbReference type="AlphaFoldDB" id="A0A915YY82"/>
<dbReference type="EMBL" id="CAGKOT010000009">
    <property type="protein sequence ID" value="CAB5354306.1"/>
    <property type="molecule type" value="Genomic_DNA"/>
</dbReference>
<organism evidence="6 7">
    <name type="scientific">Rhizophagus irregularis</name>
    <dbReference type="NCBI Taxonomy" id="588596"/>
    <lineage>
        <taxon>Eukaryota</taxon>
        <taxon>Fungi</taxon>
        <taxon>Fungi incertae sedis</taxon>
        <taxon>Mucoromycota</taxon>
        <taxon>Glomeromycotina</taxon>
        <taxon>Glomeromycetes</taxon>
        <taxon>Glomerales</taxon>
        <taxon>Glomeraceae</taxon>
        <taxon>Rhizophagus</taxon>
    </lineage>
</organism>
<evidence type="ECO:0000256" key="2">
    <source>
        <dbReference type="ARBA" id="ARBA00004613"/>
    </source>
</evidence>
<evidence type="ECO:0000313" key="6">
    <source>
        <dbReference type="EMBL" id="CAB5354306.1"/>
    </source>
</evidence>
<reference evidence="6" key="1">
    <citation type="submission" date="2020-05" db="EMBL/GenBank/DDBJ databases">
        <authorList>
            <person name="Rincon C."/>
            <person name="Sanders R I."/>
            <person name="Robbins C."/>
            <person name="Chaturvedi A."/>
        </authorList>
    </citation>
    <scope>NUCLEOTIDE SEQUENCE</scope>
    <source>
        <strain evidence="6">CHB12</strain>
    </source>
</reference>
<feature type="region of interest" description="Disordered" evidence="4">
    <location>
        <begin position="140"/>
        <end position="161"/>
    </location>
</feature>